<protein>
    <recommendedName>
        <fullName evidence="4">DUF3592 domain-containing protein</fullName>
    </recommendedName>
</protein>
<reference evidence="2 3" key="1">
    <citation type="submission" date="2018-06" db="EMBL/GenBank/DDBJ databases">
        <title>Spirosoma sp. HMF3257 Genome sequencing and assembly.</title>
        <authorList>
            <person name="Kang H."/>
            <person name="Cha I."/>
            <person name="Kim H."/>
            <person name="Kang J."/>
            <person name="Joh K."/>
        </authorList>
    </citation>
    <scope>NUCLEOTIDE SEQUENCE [LARGE SCALE GENOMIC DNA]</scope>
    <source>
        <strain evidence="2 3">HMF3257</strain>
    </source>
</reference>
<dbReference type="RefSeq" id="WP_111340546.1">
    <property type="nucleotide sequence ID" value="NZ_QLII01000001.1"/>
</dbReference>
<keyword evidence="1" id="KW-0472">Membrane</keyword>
<evidence type="ECO:0008006" key="4">
    <source>
        <dbReference type="Google" id="ProtNLM"/>
    </source>
</evidence>
<evidence type="ECO:0000313" key="2">
    <source>
        <dbReference type="EMBL" id="RAI73667.1"/>
    </source>
</evidence>
<sequence>MVFIDFLCASNVSLLIGIVWILIASWKLYESINREKNGYITSGKIVDVIGEWTRSGRNWSYSYYPVFQITDQEGKLIERKSSKGIFPNLWTKEKMIPVVYFENDIYPTGLKWMLSNIFLILVGIALISCCPLARYF</sequence>
<gene>
    <name evidence="2" type="ORF">HMF3257_03145</name>
</gene>
<keyword evidence="3" id="KW-1185">Reference proteome</keyword>
<keyword evidence="1" id="KW-0812">Transmembrane</keyword>
<proteinExistence type="predicted"/>
<name>A0A327NEU8_9BACT</name>
<dbReference type="Proteomes" id="UP000249016">
    <property type="component" value="Unassembled WGS sequence"/>
</dbReference>
<organism evidence="2 3">
    <name type="scientific">Spirosoma telluris</name>
    <dbReference type="NCBI Taxonomy" id="2183553"/>
    <lineage>
        <taxon>Bacteria</taxon>
        <taxon>Pseudomonadati</taxon>
        <taxon>Bacteroidota</taxon>
        <taxon>Cytophagia</taxon>
        <taxon>Cytophagales</taxon>
        <taxon>Cytophagaceae</taxon>
        <taxon>Spirosoma</taxon>
    </lineage>
</organism>
<accession>A0A327NEU8</accession>
<feature type="transmembrane region" description="Helical" evidence="1">
    <location>
        <begin position="12"/>
        <end position="29"/>
    </location>
</feature>
<feature type="transmembrane region" description="Helical" evidence="1">
    <location>
        <begin position="112"/>
        <end position="133"/>
    </location>
</feature>
<keyword evidence="1" id="KW-1133">Transmembrane helix</keyword>
<dbReference type="AlphaFoldDB" id="A0A327NEU8"/>
<dbReference type="EMBL" id="QLII01000001">
    <property type="protein sequence ID" value="RAI73667.1"/>
    <property type="molecule type" value="Genomic_DNA"/>
</dbReference>
<comment type="caution">
    <text evidence="2">The sequence shown here is derived from an EMBL/GenBank/DDBJ whole genome shotgun (WGS) entry which is preliminary data.</text>
</comment>
<dbReference type="OrthoDB" id="982315at2"/>
<evidence type="ECO:0000256" key="1">
    <source>
        <dbReference type="SAM" id="Phobius"/>
    </source>
</evidence>
<evidence type="ECO:0000313" key="3">
    <source>
        <dbReference type="Proteomes" id="UP000249016"/>
    </source>
</evidence>